<dbReference type="EMBL" id="CP063408">
    <property type="protein sequence ID" value="QSZ33919.1"/>
    <property type="molecule type" value="Genomic_DNA"/>
</dbReference>
<feature type="compositionally biased region" description="Basic and acidic residues" evidence="8">
    <location>
        <begin position="1"/>
        <end position="13"/>
    </location>
</feature>
<protein>
    <recommendedName>
        <fullName evidence="5">Restriction of telomere capping protein 4</fullName>
    </recommendedName>
</protein>
<comment type="similarity">
    <text evidence="4">Belongs to the RTC4 family.</text>
</comment>
<keyword evidence="6" id="KW-0963">Cytoplasm</keyword>
<accession>A0A8A3PFT1</accession>
<dbReference type="Pfam" id="PF14474">
    <property type="entry name" value="RTC4"/>
    <property type="match status" value="1"/>
</dbReference>
<dbReference type="InterPro" id="IPR028094">
    <property type="entry name" value="RTC4_C"/>
</dbReference>
<name>A0A8A3PFT1_9HELO</name>
<evidence type="ECO:0000256" key="6">
    <source>
        <dbReference type="ARBA" id="ARBA00022490"/>
    </source>
</evidence>
<feature type="domain" description="Restriction of telomere capping protein 4 C-terminal" evidence="9">
    <location>
        <begin position="427"/>
        <end position="543"/>
    </location>
</feature>
<evidence type="ECO:0000256" key="5">
    <source>
        <dbReference type="ARBA" id="ARBA00015162"/>
    </source>
</evidence>
<feature type="compositionally biased region" description="Polar residues" evidence="8">
    <location>
        <begin position="140"/>
        <end position="149"/>
    </location>
</feature>
<dbReference type="Proteomes" id="UP000672032">
    <property type="component" value="Chromosome 4"/>
</dbReference>
<feature type="region of interest" description="Disordered" evidence="8">
    <location>
        <begin position="1"/>
        <end position="282"/>
    </location>
</feature>
<dbReference type="GO" id="GO:0005737">
    <property type="term" value="C:cytoplasm"/>
    <property type="evidence" value="ECO:0007669"/>
    <property type="project" value="UniProtKB-SubCell"/>
</dbReference>
<evidence type="ECO:0000313" key="10">
    <source>
        <dbReference type="EMBL" id="QSZ33919.1"/>
    </source>
</evidence>
<gene>
    <name evidence="10" type="ORF">DSL72_005493</name>
</gene>
<evidence type="ECO:0000256" key="7">
    <source>
        <dbReference type="ARBA" id="ARBA00023242"/>
    </source>
</evidence>
<organism evidence="10 11">
    <name type="scientific">Monilinia vaccinii-corymbosi</name>
    <dbReference type="NCBI Taxonomy" id="61207"/>
    <lineage>
        <taxon>Eukaryota</taxon>
        <taxon>Fungi</taxon>
        <taxon>Dikarya</taxon>
        <taxon>Ascomycota</taxon>
        <taxon>Pezizomycotina</taxon>
        <taxon>Leotiomycetes</taxon>
        <taxon>Helotiales</taxon>
        <taxon>Sclerotiniaceae</taxon>
        <taxon>Monilinia</taxon>
    </lineage>
</organism>
<feature type="compositionally biased region" description="Polar residues" evidence="8">
    <location>
        <begin position="262"/>
        <end position="273"/>
    </location>
</feature>
<evidence type="ECO:0000256" key="8">
    <source>
        <dbReference type="SAM" id="MobiDB-lite"/>
    </source>
</evidence>
<evidence type="ECO:0000256" key="1">
    <source>
        <dbReference type="ARBA" id="ARBA00002738"/>
    </source>
</evidence>
<sequence length="570" mass="63800">MQPTKLDLDDSRKAQRRRAGLSRGYGHNLLKSINRPKKEEQPEIPIETGTKSRASNANISHISGGVGDTKSTRPEKREVKESDKENQSAMPCTLSVEDEDVHRLPDDSDDGAQFVGDSSDDESPSRVGADMTKTLFGPKSNESNQTSISPVPCRKSTRNKTADSGSSISLKRKKDGSDSRHDPEVDRFGNIQSGKKKFKSYIQTHKEPKPPRPGANSVKKSYGKKKVATYGKKSPPAQGFKNYVRDSSPSLISDDGKEKLQDYTSDTPTQIQSPIKGGFVRPDFSDDDLSDLYLPSSLKQLNSEPPSTQFQQLQRYDDDDDDLMDEAEGLVKKLNPDVIIDINDFEREDSSDLNDYTGPRCPMCNEHVAAEDLEAFGEMNTRRQEKFCLSHQRKSARSDWKSKGYPDIDWTTLDSRISNHHAFIKKIIGGASCHSRSILDETIKAGKDRNLMKSTTNLIPGYYGSRGLRLISENIMSKFTPKLKERAPIDRLIAARGPTAFVESVVIPEVTVLLIQEDMKVDEEGAREILKESCEMGDLVNEEIKDVVKLKPKKKKHIDDSEVEEHDCDF</sequence>
<evidence type="ECO:0000256" key="4">
    <source>
        <dbReference type="ARBA" id="ARBA00009461"/>
    </source>
</evidence>
<evidence type="ECO:0000256" key="2">
    <source>
        <dbReference type="ARBA" id="ARBA00004123"/>
    </source>
</evidence>
<dbReference type="GO" id="GO:0005634">
    <property type="term" value="C:nucleus"/>
    <property type="evidence" value="ECO:0007669"/>
    <property type="project" value="UniProtKB-SubCell"/>
</dbReference>
<feature type="compositionally biased region" description="Polar residues" evidence="8">
    <location>
        <begin position="49"/>
        <end position="61"/>
    </location>
</feature>
<comment type="subcellular location">
    <subcellularLocation>
        <location evidence="3">Cytoplasm</location>
    </subcellularLocation>
    <subcellularLocation>
        <location evidence="2">Nucleus</location>
    </subcellularLocation>
</comment>
<evidence type="ECO:0000256" key="3">
    <source>
        <dbReference type="ARBA" id="ARBA00004496"/>
    </source>
</evidence>
<keyword evidence="11" id="KW-1185">Reference proteome</keyword>
<dbReference type="OrthoDB" id="128308at2759"/>
<proteinExistence type="inferred from homology"/>
<comment type="function">
    <text evidence="1">May be involved in a process influencing telomere capping.</text>
</comment>
<dbReference type="InterPro" id="IPR039024">
    <property type="entry name" value="RTC4"/>
</dbReference>
<keyword evidence="7" id="KW-0539">Nucleus</keyword>
<dbReference type="PANTHER" id="PTHR41391:SF1">
    <property type="entry name" value="RESTRICTION OF TELOMERE CAPPING PROTEIN 4"/>
    <property type="match status" value="1"/>
</dbReference>
<dbReference type="SMART" id="SM01312">
    <property type="entry name" value="RTC4"/>
    <property type="match status" value="1"/>
</dbReference>
<evidence type="ECO:0000259" key="9">
    <source>
        <dbReference type="SMART" id="SM01312"/>
    </source>
</evidence>
<dbReference type="AlphaFoldDB" id="A0A8A3PFT1"/>
<evidence type="ECO:0000313" key="11">
    <source>
        <dbReference type="Proteomes" id="UP000672032"/>
    </source>
</evidence>
<feature type="compositionally biased region" description="Basic and acidic residues" evidence="8">
    <location>
        <begin position="70"/>
        <end position="86"/>
    </location>
</feature>
<dbReference type="PANTHER" id="PTHR41391">
    <property type="entry name" value="RESTRICTION OF TELOMERE CAPPING PROTEIN 4"/>
    <property type="match status" value="1"/>
</dbReference>
<reference evidence="10" key="1">
    <citation type="submission" date="2020-10" db="EMBL/GenBank/DDBJ databases">
        <title>Genome Sequence of Monilinia vaccinii-corymbosi Sheds Light on Mummy Berry Disease Infection of Blueberry and Mating Type.</title>
        <authorList>
            <person name="Yow A.G."/>
            <person name="Zhang Y."/>
            <person name="Bansal K."/>
            <person name="Eacker S.M."/>
            <person name="Sullivan S."/>
            <person name="Liachko I."/>
            <person name="Cubeta M.A."/>
            <person name="Rollins J.A."/>
            <person name="Ashrafi H."/>
        </authorList>
    </citation>
    <scope>NUCLEOTIDE SEQUENCE</scope>
    <source>
        <strain evidence="10">RL-1</strain>
    </source>
</reference>
<feature type="compositionally biased region" description="Basic and acidic residues" evidence="8">
    <location>
        <begin position="175"/>
        <end position="187"/>
    </location>
</feature>